<dbReference type="AlphaFoldDB" id="A0AA46UDB0"/>
<dbReference type="Proteomes" id="UP001156216">
    <property type="component" value="Chromosome"/>
</dbReference>
<dbReference type="RefSeq" id="WP_165000509.1">
    <property type="nucleotide sequence ID" value="NZ_CP083681.1"/>
</dbReference>
<dbReference type="EMBL" id="CP083681">
    <property type="protein sequence ID" value="UYU72075.1"/>
    <property type="molecule type" value="Genomic_DNA"/>
</dbReference>
<proteinExistence type="predicted"/>
<gene>
    <name evidence="1" type="ORF">KQP59_02885</name>
</gene>
<sequence>MITKELKKRVVDFIKMEQRLDSMQFMTAEYVVRCMQISKEDAFEALEALKK</sequence>
<name>A0AA46UDB0_BACT4</name>
<reference evidence="1" key="1">
    <citation type="submission" date="2021-06" db="EMBL/GenBank/DDBJ databases">
        <title>Interrogation of the integrated mobile genetic elements in gut-associated Bacteroides with a consensus prediction approach.</title>
        <authorList>
            <person name="Campbell D.E."/>
            <person name="Leigh J.R."/>
            <person name="Kim T."/>
            <person name="England W."/>
            <person name="Whitaker R.J."/>
            <person name="Degnan P.H."/>
        </authorList>
    </citation>
    <scope>NUCLEOTIDE SEQUENCE</scope>
    <source>
        <strain evidence="1">VPI-BTDOT2</strain>
    </source>
</reference>
<organism evidence="1 2">
    <name type="scientific">Bacteroides thetaiotaomicron</name>
    <dbReference type="NCBI Taxonomy" id="818"/>
    <lineage>
        <taxon>Bacteria</taxon>
        <taxon>Pseudomonadati</taxon>
        <taxon>Bacteroidota</taxon>
        <taxon>Bacteroidia</taxon>
        <taxon>Bacteroidales</taxon>
        <taxon>Bacteroidaceae</taxon>
        <taxon>Bacteroides</taxon>
    </lineage>
</organism>
<accession>A0AA46UDB0</accession>
<evidence type="ECO:0000313" key="1">
    <source>
        <dbReference type="EMBL" id="UYU72075.1"/>
    </source>
</evidence>
<protein>
    <submittedName>
        <fullName evidence="1">Uncharacterized protein</fullName>
    </submittedName>
</protein>
<evidence type="ECO:0000313" key="2">
    <source>
        <dbReference type="Proteomes" id="UP001156216"/>
    </source>
</evidence>